<keyword evidence="1" id="KW-0812">Transmembrane</keyword>
<dbReference type="AlphaFoldDB" id="A0A9P9GIJ4"/>
<organism evidence="2 3">
    <name type="scientific">Fusarium redolens</name>
    <dbReference type="NCBI Taxonomy" id="48865"/>
    <lineage>
        <taxon>Eukaryota</taxon>
        <taxon>Fungi</taxon>
        <taxon>Dikarya</taxon>
        <taxon>Ascomycota</taxon>
        <taxon>Pezizomycotina</taxon>
        <taxon>Sordariomycetes</taxon>
        <taxon>Hypocreomycetidae</taxon>
        <taxon>Hypocreales</taxon>
        <taxon>Nectriaceae</taxon>
        <taxon>Fusarium</taxon>
        <taxon>Fusarium redolens species complex</taxon>
    </lineage>
</organism>
<sequence>MPSITAITIFIFGLSAFNHGVSNLISPRKALAAKQLQDSALPALNGFSVAIIGIGIYYMLAAYQENRGFFTLTLARFISARIFWVQGPAWRTIATWEAFSAGLTAVALAYEGYYGRYAGWPNEPLFLTMGLQIIPVEIRQTIFAHVITAPVVPINPSESQDGRTESRRGVWKLPPKNKALGLLLVCKQFHAEVQDVLSRLPNSYHVDIMFVKNYGLWTTWDIPKLPASRYIDKVTATMRIFEPTDHLDDRFKRSLSFRRGDGGPEGAVWGFYQLLTDLISEGPGCIGSQHIGNRCYIINKIDVNVVAPTDGADHTRLDGLDRDRRGRLRLSAFSSGVDDDEPPEGKLAHYMTRNLRWVLGASRYTIEHCLVLHEHITESINFRVNGEELETFVMDERLKACDVAKWTYDDSFRDRNATKATRWIEWVVQRRERMKKGLELNDNGPKTLLF</sequence>
<name>A0A9P9GIJ4_FUSRE</name>
<accession>A0A9P9GIJ4</accession>
<proteinExistence type="predicted"/>
<keyword evidence="1" id="KW-1133">Transmembrane helix</keyword>
<reference evidence="2" key="1">
    <citation type="journal article" date="2021" name="Nat. Commun.">
        <title>Genetic determinants of endophytism in the Arabidopsis root mycobiome.</title>
        <authorList>
            <person name="Mesny F."/>
            <person name="Miyauchi S."/>
            <person name="Thiergart T."/>
            <person name="Pickel B."/>
            <person name="Atanasova L."/>
            <person name="Karlsson M."/>
            <person name="Huettel B."/>
            <person name="Barry K.W."/>
            <person name="Haridas S."/>
            <person name="Chen C."/>
            <person name="Bauer D."/>
            <person name="Andreopoulos W."/>
            <person name="Pangilinan J."/>
            <person name="LaButti K."/>
            <person name="Riley R."/>
            <person name="Lipzen A."/>
            <person name="Clum A."/>
            <person name="Drula E."/>
            <person name="Henrissat B."/>
            <person name="Kohler A."/>
            <person name="Grigoriev I.V."/>
            <person name="Martin F.M."/>
            <person name="Hacquard S."/>
        </authorList>
    </citation>
    <scope>NUCLEOTIDE SEQUENCE</scope>
    <source>
        <strain evidence="2">MPI-CAGE-AT-0023</strain>
    </source>
</reference>
<dbReference type="GeneID" id="70227722"/>
<gene>
    <name evidence="2" type="ORF">BKA55DRAFT_666095</name>
</gene>
<protein>
    <submittedName>
        <fullName evidence="2">Uncharacterized protein</fullName>
    </submittedName>
</protein>
<evidence type="ECO:0000256" key="1">
    <source>
        <dbReference type="SAM" id="Phobius"/>
    </source>
</evidence>
<dbReference type="EMBL" id="JAGMUX010000014">
    <property type="protein sequence ID" value="KAH7240169.1"/>
    <property type="molecule type" value="Genomic_DNA"/>
</dbReference>
<dbReference type="RefSeq" id="XP_046045963.1">
    <property type="nucleotide sequence ID" value="XM_046197768.1"/>
</dbReference>
<evidence type="ECO:0000313" key="2">
    <source>
        <dbReference type="EMBL" id="KAH7240169.1"/>
    </source>
</evidence>
<keyword evidence="1" id="KW-0472">Membrane</keyword>
<comment type="caution">
    <text evidence="2">The sequence shown here is derived from an EMBL/GenBank/DDBJ whole genome shotgun (WGS) entry which is preliminary data.</text>
</comment>
<feature type="transmembrane region" description="Helical" evidence="1">
    <location>
        <begin position="42"/>
        <end position="60"/>
    </location>
</feature>
<evidence type="ECO:0000313" key="3">
    <source>
        <dbReference type="Proteomes" id="UP000720189"/>
    </source>
</evidence>
<keyword evidence="3" id="KW-1185">Reference proteome</keyword>
<dbReference type="Proteomes" id="UP000720189">
    <property type="component" value="Unassembled WGS sequence"/>
</dbReference>
<dbReference type="OrthoDB" id="2823490at2759"/>